<keyword evidence="3" id="KW-1185">Reference proteome</keyword>
<organism evidence="2 3">
    <name type="scientific">Pleuronectes platessa</name>
    <name type="common">European plaice</name>
    <dbReference type="NCBI Taxonomy" id="8262"/>
    <lineage>
        <taxon>Eukaryota</taxon>
        <taxon>Metazoa</taxon>
        <taxon>Chordata</taxon>
        <taxon>Craniata</taxon>
        <taxon>Vertebrata</taxon>
        <taxon>Euteleostomi</taxon>
        <taxon>Actinopterygii</taxon>
        <taxon>Neopterygii</taxon>
        <taxon>Teleostei</taxon>
        <taxon>Neoteleostei</taxon>
        <taxon>Acanthomorphata</taxon>
        <taxon>Carangaria</taxon>
        <taxon>Pleuronectiformes</taxon>
        <taxon>Pleuronectoidei</taxon>
        <taxon>Pleuronectidae</taxon>
        <taxon>Pleuronectes</taxon>
    </lineage>
</organism>
<comment type="caution">
    <text evidence="2">The sequence shown here is derived from an EMBL/GenBank/DDBJ whole genome shotgun (WGS) entry which is preliminary data.</text>
</comment>
<sequence>MEQSATGRGRTRVVADEVEPCWGGSSNARHDGQGGLLRLSSRIQECRGGRPAGEHRCSEKEKKAIQRLRGTAMQRPPSNTCNNNSSSPTPHYRPLEHLQLYVPGGKFKLPSGETDRHMRDGHRHRRQRDKEELKAVLKELRKRIREGKNCYKFQRFLDGSENHLWPQES</sequence>
<gene>
    <name evidence="2" type="ORF">PLEPLA_LOCUS6020</name>
</gene>
<dbReference type="Proteomes" id="UP001153269">
    <property type="component" value="Unassembled WGS sequence"/>
</dbReference>
<feature type="compositionally biased region" description="Low complexity" evidence="1">
    <location>
        <begin position="76"/>
        <end position="90"/>
    </location>
</feature>
<dbReference type="EMBL" id="CADEAL010000311">
    <property type="protein sequence ID" value="CAB1418198.1"/>
    <property type="molecule type" value="Genomic_DNA"/>
</dbReference>
<reference evidence="2" key="1">
    <citation type="submission" date="2020-03" db="EMBL/GenBank/DDBJ databases">
        <authorList>
            <person name="Weist P."/>
        </authorList>
    </citation>
    <scope>NUCLEOTIDE SEQUENCE</scope>
</reference>
<feature type="region of interest" description="Disordered" evidence="1">
    <location>
        <begin position="108"/>
        <end position="132"/>
    </location>
</feature>
<accession>A0A9N7TV18</accession>
<protein>
    <submittedName>
        <fullName evidence="2">Uncharacterized protein</fullName>
    </submittedName>
</protein>
<name>A0A9N7TV18_PLEPL</name>
<evidence type="ECO:0000313" key="3">
    <source>
        <dbReference type="Proteomes" id="UP001153269"/>
    </source>
</evidence>
<proteinExistence type="predicted"/>
<evidence type="ECO:0000256" key="1">
    <source>
        <dbReference type="SAM" id="MobiDB-lite"/>
    </source>
</evidence>
<feature type="region of interest" description="Disordered" evidence="1">
    <location>
        <begin position="69"/>
        <end position="93"/>
    </location>
</feature>
<dbReference type="AlphaFoldDB" id="A0A9N7TV18"/>
<evidence type="ECO:0000313" key="2">
    <source>
        <dbReference type="EMBL" id="CAB1418198.1"/>
    </source>
</evidence>